<reference evidence="3" key="1">
    <citation type="journal article" date="2019" name="Int. J. Syst. Evol. Microbiol.">
        <title>The Global Catalogue of Microorganisms (GCM) 10K type strain sequencing project: providing services to taxonomists for standard genome sequencing and annotation.</title>
        <authorList>
            <consortium name="The Broad Institute Genomics Platform"/>
            <consortium name="The Broad Institute Genome Sequencing Center for Infectious Disease"/>
            <person name="Wu L."/>
            <person name="Ma J."/>
        </authorList>
    </citation>
    <scope>NUCLEOTIDE SEQUENCE [LARGE SCALE GENOMIC DNA]</scope>
    <source>
        <strain evidence="3">JCM 3399</strain>
    </source>
</reference>
<protein>
    <submittedName>
        <fullName evidence="2">Deaminase</fullName>
    </submittedName>
</protein>
<evidence type="ECO:0000313" key="2">
    <source>
        <dbReference type="EMBL" id="GGV01298.1"/>
    </source>
</evidence>
<dbReference type="EMBL" id="BMRP01000070">
    <property type="protein sequence ID" value="GGV01298.1"/>
    <property type="molecule type" value="Genomic_DNA"/>
</dbReference>
<dbReference type="InterPro" id="IPR024072">
    <property type="entry name" value="DHFR-like_dom_sf"/>
</dbReference>
<proteinExistence type="predicted"/>
<evidence type="ECO:0000313" key="3">
    <source>
        <dbReference type="Proteomes" id="UP000654471"/>
    </source>
</evidence>
<dbReference type="Pfam" id="PF01872">
    <property type="entry name" value="RibD_C"/>
    <property type="match status" value="1"/>
</dbReference>
<dbReference type="PANTHER" id="PTHR38011">
    <property type="entry name" value="DIHYDROFOLATE REDUCTASE FAMILY PROTEIN (AFU_ORTHOLOGUE AFUA_8G06820)"/>
    <property type="match status" value="1"/>
</dbReference>
<dbReference type="InterPro" id="IPR002734">
    <property type="entry name" value="RibDG_C"/>
</dbReference>
<organism evidence="2 3">
    <name type="scientific">Streptomyces albospinus</name>
    <dbReference type="NCBI Taxonomy" id="285515"/>
    <lineage>
        <taxon>Bacteria</taxon>
        <taxon>Bacillati</taxon>
        <taxon>Actinomycetota</taxon>
        <taxon>Actinomycetes</taxon>
        <taxon>Kitasatosporales</taxon>
        <taxon>Streptomycetaceae</taxon>
        <taxon>Streptomyces</taxon>
    </lineage>
</organism>
<accession>A0ABQ2VN51</accession>
<comment type="caution">
    <text evidence="2">The sequence shown here is derived from an EMBL/GenBank/DDBJ whole genome shotgun (WGS) entry which is preliminary data.</text>
</comment>
<dbReference type="RefSeq" id="WP_189308380.1">
    <property type="nucleotide sequence ID" value="NZ_BMRP01000070.1"/>
</dbReference>
<sequence length="196" mass="21031">MRKLTYYVAATLDGYIAGPDGQYDFFPFGGEEAAAILADFPETMPTPAREPWGIANRAARRFDTVIMGRATYDPGLKAGLTSPYAHLRQYVVSRTLISPDPAVTVVDDPVALVRELKAQDGMDIWLCGGGKLAAALRNEIDELIIKRNPIVIGSGIPLFDGPFAPTDFAAAGTRTFDSGLTITTFSKVVSSADARS</sequence>
<dbReference type="Proteomes" id="UP000654471">
    <property type="component" value="Unassembled WGS sequence"/>
</dbReference>
<keyword evidence="3" id="KW-1185">Reference proteome</keyword>
<feature type="domain" description="Bacterial bifunctional deaminase-reductase C-terminal" evidence="1">
    <location>
        <begin position="2"/>
        <end position="180"/>
    </location>
</feature>
<evidence type="ECO:0000259" key="1">
    <source>
        <dbReference type="Pfam" id="PF01872"/>
    </source>
</evidence>
<dbReference type="PANTHER" id="PTHR38011:SF11">
    <property type="entry name" value="2,5-DIAMINO-6-RIBOSYLAMINO-4(3H)-PYRIMIDINONE 5'-PHOSPHATE REDUCTASE"/>
    <property type="match status" value="1"/>
</dbReference>
<name>A0ABQ2VN51_9ACTN</name>
<dbReference type="SUPFAM" id="SSF53597">
    <property type="entry name" value="Dihydrofolate reductase-like"/>
    <property type="match status" value="1"/>
</dbReference>
<dbReference type="InterPro" id="IPR050765">
    <property type="entry name" value="Riboflavin_Biosynth_HTPR"/>
</dbReference>
<gene>
    <name evidence="2" type="ORF">GCM10010211_80750</name>
</gene>
<dbReference type="Gene3D" id="3.40.430.10">
    <property type="entry name" value="Dihydrofolate Reductase, subunit A"/>
    <property type="match status" value="1"/>
</dbReference>